<comment type="caution">
    <text evidence="1">The sequence shown here is derived from an EMBL/GenBank/DDBJ whole genome shotgun (WGS) entry which is preliminary data.</text>
</comment>
<reference evidence="1" key="1">
    <citation type="journal article" date="2019" name="bioRxiv">
        <title>The Genome of the Zebra Mussel, Dreissena polymorpha: A Resource for Invasive Species Research.</title>
        <authorList>
            <person name="McCartney M.A."/>
            <person name="Auch B."/>
            <person name="Kono T."/>
            <person name="Mallez S."/>
            <person name="Zhang Y."/>
            <person name="Obille A."/>
            <person name="Becker A."/>
            <person name="Abrahante J.E."/>
            <person name="Garbe J."/>
            <person name="Badalamenti J.P."/>
            <person name="Herman A."/>
            <person name="Mangelson H."/>
            <person name="Liachko I."/>
            <person name="Sullivan S."/>
            <person name="Sone E.D."/>
            <person name="Koren S."/>
            <person name="Silverstein K.A.T."/>
            <person name="Beckman K.B."/>
            <person name="Gohl D.M."/>
        </authorList>
    </citation>
    <scope>NUCLEOTIDE SEQUENCE</scope>
    <source>
        <strain evidence="1">Duluth1</strain>
        <tissue evidence="1">Whole animal</tissue>
    </source>
</reference>
<evidence type="ECO:0000313" key="2">
    <source>
        <dbReference type="Proteomes" id="UP000828390"/>
    </source>
</evidence>
<accession>A0A9D3Z1J5</accession>
<gene>
    <name evidence="1" type="ORF">DPMN_067916</name>
</gene>
<protein>
    <submittedName>
        <fullName evidence="1">Uncharacterized protein</fullName>
    </submittedName>
</protein>
<sequence>MLVKIGGIPSHLRRYLLMVLSKPSTVETAISYSIRGQVSLGNNPCWNNHALNFPGSD</sequence>
<dbReference type="EMBL" id="JAIWYP010000014">
    <property type="protein sequence ID" value="KAH3708464.1"/>
    <property type="molecule type" value="Genomic_DNA"/>
</dbReference>
<reference evidence="1" key="2">
    <citation type="submission" date="2020-11" db="EMBL/GenBank/DDBJ databases">
        <authorList>
            <person name="McCartney M.A."/>
            <person name="Auch B."/>
            <person name="Kono T."/>
            <person name="Mallez S."/>
            <person name="Becker A."/>
            <person name="Gohl D.M."/>
            <person name="Silverstein K.A.T."/>
            <person name="Koren S."/>
            <person name="Bechman K.B."/>
            <person name="Herman A."/>
            <person name="Abrahante J.E."/>
            <person name="Garbe J."/>
        </authorList>
    </citation>
    <scope>NUCLEOTIDE SEQUENCE</scope>
    <source>
        <strain evidence="1">Duluth1</strain>
        <tissue evidence="1">Whole animal</tissue>
    </source>
</reference>
<dbReference type="Proteomes" id="UP000828390">
    <property type="component" value="Unassembled WGS sequence"/>
</dbReference>
<evidence type="ECO:0000313" key="1">
    <source>
        <dbReference type="EMBL" id="KAH3708464.1"/>
    </source>
</evidence>
<organism evidence="1 2">
    <name type="scientific">Dreissena polymorpha</name>
    <name type="common">Zebra mussel</name>
    <name type="synonym">Mytilus polymorpha</name>
    <dbReference type="NCBI Taxonomy" id="45954"/>
    <lineage>
        <taxon>Eukaryota</taxon>
        <taxon>Metazoa</taxon>
        <taxon>Spiralia</taxon>
        <taxon>Lophotrochozoa</taxon>
        <taxon>Mollusca</taxon>
        <taxon>Bivalvia</taxon>
        <taxon>Autobranchia</taxon>
        <taxon>Heteroconchia</taxon>
        <taxon>Euheterodonta</taxon>
        <taxon>Imparidentia</taxon>
        <taxon>Neoheterodontei</taxon>
        <taxon>Myida</taxon>
        <taxon>Dreissenoidea</taxon>
        <taxon>Dreissenidae</taxon>
        <taxon>Dreissena</taxon>
    </lineage>
</organism>
<name>A0A9D3Z1J5_DREPO</name>
<keyword evidence="2" id="KW-1185">Reference proteome</keyword>
<proteinExistence type="predicted"/>
<dbReference type="AlphaFoldDB" id="A0A9D3Z1J5"/>